<evidence type="ECO:0000313" key="5">
    <source>
        <dbReference type="Proteomes" id="UP001597419"/>
    </source>
</evidence>
<dbReference type="Proteomes" id="UP001597419">
    <property type="component" value="Unassembled WGS sequence"/>
</dbReference>
<evidence type="ECO:0000313" key="4">
    <source>
        <dbReference type="EMBL" id="MFD2464547.1"/>
    </source>
</evidence>
<evidence type="ECO:0008006" key="6">
    <source>
        <dbReference type="Google" id="ProtNLM"/>
    </source>
</evidence>
<evidence type="ECO:0000256" key="3">
    <source>
        <dbReference type="SAM" id="Phobius"/>
    </source>
</evidence>
<accession>A0ABW5GUH1</accession>
<feature type="transmembrane region" description="Helical" evidence="3">
    <location>
        <begin position="53"/>
        <end position="71"/>
    </location>
</feature>
<sequence>MANNRTGRGGCALVLLAVFGGLPLTMVLAAPAIAAHIVLGGAPTMLPYLREWQWAMIGSLLLALVLVRMVLDRKGRLRGRSVPPAKRWLGVLARAGLLLGVVNALALLQLTRSGRTDHVITGSIWPFVLDALAGIAVLVAIARWDRRPEPVTIEEIRAATTEADRALRRVRAENERVRRQAEQVQARLAKLRTPTTGPANGRAKGKPADRHSNGIDVGFHSLRICHRESYQCADTAHLAYQSAQSSVRTMSHLVRRARLAPRQWVPTGRAGRRARAELRAAAAHLTRSHDELRARVGEGLTMVRTLNSNTADLKHEIRDSCGRPGRLWFEALEERVAERRAHRTG</sequence>
<feature type="coiled-coil region" evidence="1">
    <location>
        <begin position="156"/>
        <end position="187"/>
    </location>
</feature>
<protein>
    <recommendedName>
        <fullName evidence="6">DUF2637 domain-containing protein</fullName>
    </recommendedName>
</protein>
<reference evidence="5" key="1">
    <citation type="journal article" date="2019" name="Int. J. Syst. Evol. Microbiol.">
        <title>The Global Catalogue of Microorganisms (GCM) 10K type strain sequencing project: providing services to taxonomists for standard genome sequencing and annotation.</title>
        <authorList>
            <consortium name="The Broad Institute Genomics Platform"/>
            <consortium name="The Broad Institute Genome Sequencing Center for Infectious Disease"/>
            <person name="Wu L."/>
            <person name="Ma J."/>
        </authorList>
    </citation>
    <scope>NUCLEOTIDE SEQUENCE [LARGE SCALE GENOMIC DNA]</scope>
    <source>
        <strain evidence="5">CGMCC 4.7643</strain>
    </source>
</reference>
<keyword evidence="3" id="KW-1133">Transmembrane helix</keyword>
<comment type="caution">
    <text evidence="4">The sequence shown here is derived from an EMBL/GenBank/DDBJ whole genome shotgun (WGS) entry which is preliminary data.</text>
</comment>
<name>A0ABW5GUH1_9PSEU</name>
<dbReference type="EMBL" id="JBHUKU010000026">
    <property type="protein sequence ID" value="MFD2464547.1"/>
    <property type="molecule type" value="Genomic_DNA"/>
</dbReference>
<organism evidence="4 5">
    <name type="scientific">Amycolatopsis samaneae</name>
    <dbReference type="NCBI Taxonomy" id="664691"/>
    <lineage>
        <taxon>Bacteria</taxon>
        <taxon>Bacillati</taxon>
        <taxon>Actinomycetota</taxon>
        <taxon>Actinomycetes</taxon>
        <taxon>Pseudonocardiales</taxon>
        <taxon>Pseudonocardiaceae</taxon>
        <taxon>Amycolatopsis</taxon>
    </lineage>
</organism>
<keyword evidence="5" id="KW-1185">Reference proteome</keyword>
<proteinExistence type="predicted"/>
<dbReference type="RefSeq" id="WP_345385694.1">
    <property type="nucleotide sequence ID" value="NZ_BAABHG010000001.1"/>
</dbReference>
<evidence type="ECO:0000256" key="1">
    <source>
        <dbReference type="SAM" id="Coils"/>
    </source>
</evidence>
<keyword evidence="1" id="KW-0175">Coiled coil</keyword>
<feature type="transmembrane region" description="Helical" evidence="3">
    <location>
        <begin position="123"/>
        <end position="142"/>
    </location>
</feature>
<evidence type="ECO:0000256" key="2">
    <source>
        <dbReference type="SAM" id="MobiDB-lite"/>
    </source>
</evidence>
<gene>
    <name evidence="4" type="ORF">ACFSYJ_38435</name>
</gene>
<keyword evidence="3" id="KW-0472">Membrane</keyword>
<keyword evidence="3" id="KW-0812">Transmembrane</keyword>
<feature type="transmembrane region" description="Helical" evidence="3">
    <location>
        <begin position="91"/>
        <end position="111"/>
    </location>
</feature>
<feature type="region of interest" description="Disordered" evidence="2">
    <location>
        <begin position="193"/>
        <end position="212"/>
    </location>
</feature>